<keyword evidence="2" id="KW-1185">Reference proteome</keyword>
<accession>A0A8K0DA34</accession>
<comment type="caution">
    <text evidence="1">The sequence shown here is derived from an EMBL/GenBank/DDBJ whole genome shotgun (WGS) entry which is preliminary data.</text>
</comment>
<protein>
    <submittedName>
        <fullName evidence="1">Uncharacterized protein</fullName>
    </submittedName>
</protein>
<proteinExistence type="predicted"/>
<gene>
    <name evidence="1" type="ORF">ILUMI_06722</name>
</gene>
<evidence type="ECO:0000313" key="2">
    <source>
        <dbReference type="Proteomes" id="UP000801492"/>
    </source>
</evidence>
<organism evidence="1 2">
    <name type="scientific">Ignelater luminosus</name>
    <name type="common">Cucubano</name>
    <name type="synonym">Pyrophorus luminosus</name>
    <dbReference type="NCBI Taxonomy" id="2038154"/>
    <lineage>
        <taxon>Eukaryota</taxon>
        <taxon>Metazoa</taxon>
        <taxon>Ecdysozoa</taxon>
        <taxon>Arthropoda</taxon>
        <taxon>Hexapoda</taxon>
        <taxon>Insecta</taxon>
        <taxon>Pterygota</taxon>
        <taxon>Neoptera</taxon>
        <taxon>Endopterygota</taxon>
        <taxon>Coleoptera</taxon>
        <taxon>Polyphaga</taxon>
        <taxon>Elateriformia</taxon>
        <taxon>Elateroidea</taxon>
        <taxon>Elateridae</taxon>
        <taxon>Agrypninae</taxon>
        <taxon>Pyrophorini</taxon>
        <taxon>Ignelater</taxon>
    </lineage>
</organism>
<dbReference type="Proteomes" id="UP000801492">
    <property type="component" value="Unassembled WGS sequence"/>
</dbReference>
<sequence length="454" mass="52196">MERKPFKTATRRLRNTRECSHDSRFTLSTIRDEFFDSVYCVSEEQPYLYRDFGKTSKRSEYGDSMSQNVKTERESEETEFPQLWKNGEDLLRIKLEAGRRWPGSVKLHCKCDELLQYDSDPEEDPILKAHNIRNFSKDVSTETRSTTPDSLIWLSFPKNNTTRLLLKVVKKLEMYIEAGLLEECTDSTDPPLDVASFVKDNLQIVQKMQRKPFKSATRGLESVRGCSSSSGFTLSTVSDVFFDSVSRTTDGLSDLYLDWERTSKHGFKVDRNTSLMEDEFFPITKRDLKNAEYDNFILQSLDTGRKSEEVPFPQMWKNSQDLLKIKFRACQQWPGIVEKPRQCEELLKLDVNPEEPAIAKSNIIQTLDNDIVTETRSTTPDSSIWLSFPNNSTTRLLLKVIKKLQLYIDAGLLEERTESLDTPSAAAVNPPPILTKRKTRSLATLFACPRCIIS</sequence>
<name>A0A8K0DA34_IGNLU</name>
<evidence type="ECO:0000313" key="1">
    <source>
        <dbReference type="EMBL" id="KAF2899448.1"/>
    </source>
</evidence>
<dbReference type="EMBL" id="VTPC01002798">
    <property type="protein sequence ID" value="KAF2899448.1"/>
    <property type="molecule type" value="Genomic_DNA"/>
</dbReference>
<reference evidence="1" key="1">
    <citation type="submission" date="2019-08" db="EMBL/GenBank/DDBJ databases">
        <title>The genome of the North American firefly Photinus pyralis.</title>
        <authorList>
            <consortium name="Photinus pyralis genome working group"/>
            <person name="Fallon T.R."/>
            <person name="Sander Lower S.E."/>
            <person name="Weng J.-K."/>
        </authorList>
    </citation>
    <scope>NUCLEOTIDE SEQUENCE</scope>
    <source>
        <strain evidence="1">TRF0915ILg1</strain>
        <tissue evidence="1">Whole body</tissue>
    </source>
</reference>
<dbReference type="AlphaFoldDB" id="A0A8K0DA34"/>